<sequence>MAPKWFRRRREPEAPTPEQQRKREELRAREERRVLDELHRQTDALLAEYRELARRHRPEKMVDLPEVPPRFTSVEEGRAYMERLGAWIRE</sequence>
<feature type="region of interest" description="Disordered" evidence="1">
    <location>
        <begin position="1"/>
        <end position="27"/>
    </location>
</feature>
<protein>
    <submittedName>
        <fullName evidence="2">Uncharacterized protein</fullName>
    </submittedName>
</protein>
<dbReference type="Proteomes" id="UP000572051">
    <property type="component" value="Unassembled WGS sequence"/>
</dbReference>
<evidence type="ECO:0000256" key="1">
    <source>
        <dbReference type="SAM" id="MobiDB-lite"/>
    </source>
</evidence>
<dbReference type="EMBL" id="JACCFS010000001">
    <property type="protein sequence ID" value="NYJ34047.1"/>
    <property type="molecule type" value="Genomic_DNA"/>
</dbReference>
<organism evidence="2 3">
    <name type="scientific">Nocardiopsis aegyptia</name>
    <dbReference type="NCBI Taxonomy" id="220378"/>
    <lineage>
        <taxon>Bacteria</taxon>
        <taxon>Bacillati</taxon>
        <taxon>Actinomycetota</taxon>
        <taxon>Actinomycetes</taxon>
        <taxon>Streptosporangiales</taxon>
        <taxon>Nocardiopsidaceae</taxon>
        <taxon>Nocardiopsis</taxon>
    </lineage>
</organism>
<dbReference type="RefSeq" id="WP_179822509.1">
    <property type="nucleotide sequence ID" value="NZ_JACCFS010000001.1"/>
</dbReference>
<name>A0A7Z0ELG2_9ACTN</name>
<keyword evidence="3" id="KW-1185">Reference proteome</keyword>
<reference evidence="2 3" key="1">
    <citation type="submission" date="2020-07" db="EMBL/GenBank/DDBJ databases">
        <title>Sequencing the genomes of 1000 actinobacteria strains.</title>
        <authorList>
            <person name="Klenk H.-P."/>
        </authorList>
    </citation>
    <scope>NUCLEOTIDE SEQUENCE [LARGE SCALE GENOMIC DNA]</scope>
    <source>
        <strain evidence="2 3">DSM 44442</strain>
    </source>
</reference>
<evidence type="ECO:0000313" key="3">
    <source>
        <dbReference type="Proteomes" id="UP000572051"/>
    </source>
</evidence>
<gene>
    <name evidence="2" type="ORF">HNR10_001928</name>
</gene>
<dbReference type="AlphaFoldDB" id="A0A7Z0ELG2"/>
<evidence type="ECO:0000313" key="2">
    <source>
        <dbReference type="EMBL" id="NYJ34047.1"/>
    </source>
</evidence>
<accession>A0A7Z0ELG2</accession>
<proteinExistence type="predicted"/>
<comment type="caution">
    <text evidence="2">The sequence shown here is derived from an EMBL/GenBank/DDBJ whole genome shotgun (WGS) entry which is preliminary data.</text>
</comment>